<organism evidence="2 3">
    <name type="scientific">Coniosporium apollinis</name>
    <dbReference type="NCBI Taxonomy" id="61459"/>
    <lineage>
        <taxon>Eukaryota</taxon>
        <taxon>Fungi</taxon>
        <taxon>Dikarya</taxon>
        <taxon>Ascomycota</taxon>
        <taxon>Pezizomycotina</taxon>
        <taxon>Dothideomycetes</taxon>
        <taxon>Dothideomycetes incertae sedis</taxon>
        <taxon>Coniosporium</taxon>
    </lineage>
</organism>
<feature type="transmembrane region" description="Helical" evidence="1">
    <location>
        <begin position="326"/>
        <end position="346"/>
    </location>
</feature>
<gene>
    <name evidence="2" type="ORF">H2201_003953</name>
</gene>
<evidence type="ECO:0000313" key="3">
    <source>
        <dbReference type="Proteomes" id="UP001172684"/>
    </source>
</evidence>
<keyword evidence="3" id="KW-1185">Reference proteome</keyword>
<dbReference type="Proteomes" id="UP001172684">
    <property type="component" value="Unassembled WGS sequence"/>
</dbReference>
<keyword evidence="1" id="KW-0472">Membrane</keyword>
<protein>
    <recommendedName>
        <fullName evidence="4">Autophagy-related protein</fullName>
    </recommendedName>
</protein>
<accession>A0ABQ9NTT1</accession>
<sequence>MSTDSMKTTADSSMTKEQSRNIFYATFVLSPLLSACAIIQLILVGSSLTYRGPSTEEACHGAQFRLDQMYDPFNTGNLFTPTWAFGSFSFSTAKTIDIIWDLFVGRGGQAILMYIAYRVFASSLVFSMESRPAPYQVFAAIAFNAVSISTIGILGRECIARWQRTWRRRLTIMGLILASLYILAFPTLVSAMTGYDTNYSPYVNANDGSMLPFSGFQKVAWVVKDGSRVGLTDDAQIEIQDDSILLGMSGVLDHYVDTYINNPERSNPSNGSSIFDPEGTRFFLDPPYLDIDQILAYKGENYTKRSVVEKGICQPGKTYRWGFSSAILFFFSIFQVLWIFIMWVIWSDARQNSHVAREGYTLAPYRAALDLSQAIRQEIGEECDVLSDKDLQLLLHRSGNGMLFRQAAQYQKGKFVATLAHQKGPPQSDDESLLLPLAVNSQDIGIELTELLADIGANTSPSGSTSTVLHDGY</sequence>
<keyword evidence="1" id="KW-0812">Transmembrane</keyword>
<evidence type="ECO:0000313" key="2">
    <source>
        <dbReference type="EMBL" id="KAJ9665829.1"/>
    </source>
</evidence>
<keyword evidence="1" id="KW-1133">Transmembrane helix</keyword>
<feature type="transmembrane region" description="Helical" evidence="1">
    <location>
        <begin position="134"/>
        <end position="154"/>
    </location>
</feature>
<name>A0ABQ9NTT1_9PEZI</name>
<evidence type="ECO:0008006" key="4">
    <source>
        <dbReference type="Google" id="ProtNLM"/>
    </source>
</evidence>
<feature type="transmembrane region" description="Helical" evidence="1">
    <location>
        <begin position="175"/>
        <end position="195"/>
    </location>
</feature>
<reference evidence="2" key="1">
    <citation type="submission" date="2022-10" db="EMBL/GenBank/DDBJ databases">
        <title>Culturing micro-colonial fungi from biological soil crusts in the Mojave desert and describing Neophaeococcomyces mojavensis, and introducing the new genera and species Taxawa tesnikishii.</title>
        <authorList>
            <person name="Kurbessoian T."/>
            <person name="Stajich J.E."/>
        </authorList>
    </citation>
    <scope>NUCLEOTIDE SEQUENCE</scope>
    <source>
        <strain evidence="2">TK_1</strain>
    </source>
</reference>
<evidence type="ECO:0000256" key="1">
    <source>
        <dbReference type="SAM" id="Phobius"/>
    </source>
</evidence>
<dbReference type="EMBL" id="JAPDRL010000024">
    <property type="protein sequence ID" value="KAJ9665829.1"/>
    <property type="molecule type" value="Genomic_DNA"/>
</dbReference>
<proteinExistence type="predicted"/>
<comment type="caution">
    <text evidence="2">The sequence shown here is derived from an EMBL/GenBank/DDBJ whole genome shotgun (WGS) entry which is preliminary data.</text>
</comment>
<feature type="transmembrane region" description="Helical" evidence="1">
    <location>
        <begin position="21"/>
        <end position="43"/>
    </location>
</feature>